<dbReference type="Gene3D" id="3.30.200.20">
    <property type="entry name" value="Phosphorylase Kinase, domain 1"/>
    <property type="match status" value="1"/>
</dbReference>
<dbReference type="PANTHER" id="PTHR24058">
    <property type="entry name" value="DUAL SPECIFICITY PROTEIN KINASE"/>
    <property type="match status" value="1"/>
</dbReference>
<evidence type="ECO:0000256" key="7">
    <source>
        <dbReference type="ARBA" id="ARBA00022840"/>
    </source>
</evidence>
<proteinExistence type="inferred from homology"/>
<keyword evidence="4" id="KW-0808">Transferase</keyword>
<evidence type="ECO:0000256" key="4">
    <source>
        <dbReference type="ARBA" id="ARBA00022679"/>
    </source>
</evidence>
<dbReference type="PROSITE" id="PS50011">
    <property type="entry name" value="PROTEIN_KINASE_DOM"/>
    <property type="match status" value="1"/>
</dbReference>
<evidence type="ECO:0000256" key="5">
    <source>
        <dbReference type="ARBA" id="ARBA00022741"/>
    </source>
</evidence>
<keyword evidence="7" id="KW-0067">ATP-binding</keyword>
<feature type="domain" description="Protein kinase" evidence="11">
    <location>
        <begin position="65"/>
        <end position="208"/>
    </location>
</feature>
<dbReference type="Gene3D" id="3.30.10.30">
    <property type="entry name" value="DYRK"/>
    <property type="match status" value="1"/>
</dbReference>
<evidence type="ECO:0000313" key="12">
    <source>
        <dbReference type="WBParaSite" id="MCU_013800-RA"/>
    </source>
</evidence>
<comment type="catalytic activity">
    <reaction evidence="9">
        <text>L-threonyl-[protein] + ATP = O-phospho-L-threonyl-[protein] + ADP + H(+)</text>
        <dbReference type="Rhea" id="RHEA:46608"/>
        <dbReference type="Rhea" id="RHEA-COMP:11060"/>
        <dbReference type="Rhea" id="RHEA-COMP:11605"/>
        <dbReference type="ChEBI" id="CHEBI:15378"/>
        <dbReference type="ChEBI" id="CHEBI:30013"/>
        <dbReference type="ChEBI" id="CHEBI:30616"/>
        <dbReference type="ChEBI" id="CHEBI:61977"/>
        <dbReference type="ChEBI" id="CHEBI:456216"/>
        <dbReference type="EC" id="2.7.12.1"/>
    </reaction>
</comment>
<evidence type="ECO:0000259" key="11">
    <source>
        <dbReference type="PROSITE" id="PS50011"/>
    </source>
</evidence>
<dbReference type="GO" id="GO:0005524">
    <property type="term" value="F:ATP binding"/>
    <property type="evidence" value="ECO:0007669"/>
    <property type="project" value="UniProtKB-KW"/>
</dbReference>
<dbReference type="GO" id="GO:0005634">
    <property type="term" value="C:nucleus"/>
    <property type="evidence" value="ECO:0007669"/>
    <property type="project" value="TreeGrafter"/>
</dbReference>
<reference evidence="12" key="1">
    <citation type="submission" date="2019-11" db="UniProtKB">
        <authorList>
            <consortium name="WormBaseParasite"/>
        </authorList>
    </citation>
    <scope>IDENTIFICATION</scope>
</reference>
<dbReference type="GO" id="GO:0005856">
    <property type="term" value="C:cytoskeleton"/>
    <property type="evidence" value="ECO:0007669"/>
    <property type="project" value="TreeGrafter"/>
</dbReference>
<dbReference type="Gene3D" id="1.10.510.10">
    <property type="entry name" value="Transferase(Phosphotransferase) domain 1"/>
    <property type="match status" value="1"/>
</dbReference>
<evidence type="ECO:0000256" key="3">
    <source>
        <dbReference type="ARBA" id="ARBA00022527"/>
    </source>
</evidence>
<comment type="similarity">
    <text evidence="1">Belongs to the protein kinase superfamily. CMGC Ser/Thr protein kinase family. MNB/DYRK subfamily.</text>
</comment>
<dbReference type="AlphaFoldDB" id="A0A5K3G138"/>
<protein>
    <recommendedName>
        <fullName evidence="2">dual-specificity kinase</fullName>
        <ecNumber evidence="2">2.7.12.1</ecNumber>
    </recommendedName>
</protein>
<name>A0A5K3G138_MESCO</name>
<evidence type="ECO:0000256" key="10">
    <source>
        <dbReference type="ARBA" id="ARBA00051680"/>
    </source>
</evidence>
<dbReference type="InterPro" id="IPR000719">
    <property type="entry name" value="Prot_kinase_dom"/>
</dbReference>
<dbReference type="GO" id="GO:0005737">
    <property type="term" value="C:cytoplasm"/>
    <property type="evidence" value="ECO:0007669"/>
    <property type="project" value="TreeGrafter"/>
</dbReference>
<dbReference type="InterPro" id="IPR008271">
    <property type="entry name" value="Ser/Thr_kinase_AS"/>
</dbReference>
<dbReference type="GO" id="GO:0004712">
    <property type="term" value="F:protein serine/threonine/tyrosine kinase activity"/>
    <property type="evidence" value="ECO:0007669"/>
    <property type="project" value="UniProtKB-EC"/>
</dbReference>
<dbReference type="PROSITE" id="PS00108">
    <property type="entry name" value="PROTEIN_KINASE_ST"/>
    <property type="match status" value="1"/>
</dbReference>
<comment type="catalytic activity">
    <reaction evidence="10">
        <text>L-tyrosyl-[protein] + ATP = O-phospho-L-tyrosyl-[protein] + ADP + H(+)</text>
        <dbReference type="Rhea" id="RHEA:10596"/>
        <dbReference type="Rhea" id="RHEA-COMP:10136"/>
        <dbReference type="Rhea" id="RHEA-COMP:20101"/>
        <dbReference type="ChEBI" id="CHEBI:15378"/>
        <dbReference type="ChEBI" id="CHEBI:30616"/>
        <dbReference type="ChEBI" id="CHEBI:46858"/>
        <dbReference type="ChEBI" id="CHEBI:61978"/>
        <dbReference type="ChEBI" id="CHEBI:456216"/>
        <dbReference type="EC" id="2.7.12.1"/>
    </reaction>
</comment>
<dbReference type="InterPro" id="IPR011009">
    <property type="entry name" value="Kinase-like_dom_sf"/>
</dbReference>
<dbReference type="WBParaSite" id="MCU_013800-RA">
    <property type="protein sequence ID" value="MCU_013800-RA"/>
    <property type="gene ID" value="MCU_013800"/>
</dbReference>
<keyword evidence="6" id="KW-0418">Kinase</keyword>
<dbReference type="InterPro" id="IPR050494">
    <property type="entry name" value="Ser_Thr_dual-spec_kinase"/>
</dbReference>
<dbReference type="EC" id="2.7.12.1" evidence="2"/>
<accession>A0A5K3G138</accession>
<evidence type="ECO:0000256" key="9">
    <source>
        <dbReference type="ARBA" id="ARBA00049308"/>
    </source>
</evidence>
<evidence type="ECO:0000256" key="8">
    <source>
        <dbReference type="ARBA" id="ARBA00049003"/>
    </source>
</evidence>
<organism evidence="12">
    <name type="scientific">Mesocestoides corti</name>
    <name type="common">Flatworm</name>
    <dbReference type="NCBI Taxonomy" id="53468"/>
    <lineage>
        <taxon>Eukaryota</taxon>
        <taxon>Metazoa</taxon>
        <taxon>Spiralia</taxon>
        <taxon>Lophotrochozoa</taxon>
        <taxon>Platyhelminthes</taxon>
        <taxon>Cestoda</taxon>
        <taxon>Eucestoda</taxon>
        <taxon>Cyclophyllidea</taxon>
        <taxon>Mesocestoididae</taxon>
        <taxon>Mesocestoides</taxon>
    </lineage>
</organism>
<evidence type="ECO:0000256" key="1">
    <source>
        <dbReference type="ARBA" id="ARBA00008867"/>
    </source>
</evidence>
<dbReference type="InterPro" id="IPR042521">
    <property type="entry name" value="DYRK"/>
</dbReference>
<keyword evidence="3" id="KW-0723">Serine/threonine-protein kinase</keyword>
<dbReference type="SUPFAM" id="SSF56112">
    <property type="entry name" value="Protein kinase-like (PK-like)"/>
    <property type="match status" value="1"/>
</dbReference>
<evidence type="ECO:0000256" key="2">
    <source>
        <dbReference type="ARBA" id="ARBA00013203"/>
    </source>
</evidence>
<dbReference type="SMART" id="SM00220">
    <property type="entry name" value="S_TKc"/>
    <property type="match status" value="1"/>
</dbReference>
<dbReference type="GO" id="GO:0004674">
    <property type="term" value="F:protein serine/threonine kinase activity"/>
    <property type="evidence" value="ECO:0007669"/>
    <property type="project" value="UniProtKB-KW"/>
</dbReference>
<evidence type="ECO:0000256" key="6">
    <source>
        <dbReference type="ARBA" id="ARBA00022777"/>
    </source>
</evidence>
<comment type="catalytic activity">
    <reaction evidence="8">
        <text>L-seryl-[protein] + ATP = O-phospho-L-seryl-[protein] + ADP + H(+)</text>
        <dbReference type="Rhea" id="RHEA:17989"/>
        <dbReference type="Rhea" id="RHEA-COMP:9863"/>
        <dbReference type="Rhea" id="RHEA-COMP:11604"/>
        <dbReference type="ChEBI" id="CHEBI:15378"/>
        <dbReference type="ChEBI" id="CHEBI:29999"/>
        <dbReference type="ChEBI" id="CHEBI:30616"/>
        <dbReference type="ChEBI" id="CHEBI:83421"/>
        <dbReference type="ChEBI" id="CHEBI:456216"/>
        <dbReference type="EC" id="2.7.12.1"/>
    </reaction>
</comment>
<dbReference type="Pfam" id="PF00069">
    <property type="entry name" value="Pkinase"/>
    <property type="match status" value="1"/>
</dbReference>
<dbReference type="PANTHER" id="PTHR24058:SF112">
    <property type="entry name" value="DUAL SPECIFICITY TYROSINE-PHOSPHORYLATION-REGULATED KINASE 3 HOMOLOG-RELATED"/>
    <property type="match status" value="1"/>
</dbReference>
<sequence>MAIRQFKNKRTAHKLTEILNYPNIYFVGHNADKRQVVPGSEQNYGFDDDQGSYIHTPHDYVAYNFEVLKNLGKGSFGQVVKAFDQMTSTFVGLKMVRNERREIRTSELLRGQDLDNSRNVVHLLKQFTFREHVCMTFELLNMNICEMIKRNKFQGFPLPSVRKFAHTILICFDKLHRNKIIHCDFKPKNILLKEQGRSGTKAFDFGSS</sequence>
<keyword evidence="5" id="KW-0547">Nucleotide-binding</keyword>